<reference evidence="1 2" key="1">
    <citation type="journal article" date="2013" name="Genome Announc.">
        <title>The Draft Genome Sequence of Sphingomonas paucimobilis Strain HER1398 (Proteobacteria), Host to the Giant PAU Phage, Indicates That It Is a Member of the Genus Sphingobacterium (Bacteroidetes).</title>
        <authorList>
            <person name="White R.A.III."/>
            <person name="Suttle C.A."/>
        </authorList>
    </citation>
    <scope>NUCLEOTIDE SEQUENCE [LARGE SCALE GENOMIC DNA]</scope>
    <source>
        <strain evidence="1 2">HER1398</strain>
    </source>
</reference>
<protein>
    <submittedName>
        <fullName evidence="1">Uncharacterized protein</fullName>
    </submittedName>
</protein>
<dbReference type="RefSeq" id="WP_021071340.1">
    <property type="nucleotide sequence ID" value="NZ_ATDL01000016.1"/>
</dbReference>
<evidence type="ECO:0000313" key="1">
    <source>
        <dbReference type="EMBL" id="ERJ58641.1"/>
    </source>
</evidence>
<comment type="caution">
    <text evidence="1">The sequence shown here is derived from an EMBL/GenBank/DDBJ whole genome shotgun (WGS) entry which is preliminary data.</text>
</comment>
<name>U2HA82_9SPHI</name>
<dbReference type="AlphaFoldDB" id="U2HA82"/>
<dbReference type="EMBL" id="ATDL01000016">
    <property type="protein sequence ID" value="ERJ58641.1"/>
    <property type="molecule type" value="Genomic_DNA"/>
</dbReference>
<sequence length="218" mass="24916">MCIKNSLSRLNTAGFVFLTSIMFCLLINSEVVQAQEVSLKVFKSKLTAQNAKPARNFLDLKERKMLDLIAASYRPEDIDMFVLFGRNTRVNIMLPSSKNIASFGEHFKINIQDGWDTHNKGVLINLGKDLNIQKQFDVVKTLSQLETWYAEAEIEIGNKTGYQLRKNGPIDNLIRVEKGDIILFKAIDRSFYAVGMVQRLEESHEGQLVIEWKLPKSF</sequence>
<evidence type="ECO:0000313" key="2">
    <source>
        <dbReference type="Proteomes" id="UP000016584"/>
    </source>
</evidence>
<dbReference type="Proteomes" id="UP000016584">
    <property type="component" value="Unassembled WGS sequence"/>
</dbReference>
<dbReference type="PATRIC" id="fig|1346330.5.peg.3195"/>
<dbReference type="STRING" id="1346330.M472_07670"/>
<gene>
    <name evidence="1" type="ORF">M472_07670</name>
</gene>
<keyword evidence="2" id="KW-1185">Reference proteome</keyword>
<organism evidence="1 2">
    <name type="scientific">Sphingobacterium paucimobilis HER1398</name>
    <dbReference type="NCBI Taxonomy" id="1346330"/>
    <lineage>
        <taxon>Bacteria</taxon>
        <taxon>Pseudomonadati</taxon>
        <taxon>Bacteroidota</taxon>
        <taxon>Sphingobacteriia</taxon>
        <taxon>Sphingobacteriales</taxon>
        <taxon>Sphingobacteriaceae</taxon>
        <taxon>Sphingobacterium</taxon>
    </lineage>
</organism>
<proteinExistence type="predicted"/>
<accession>U2HA82</accession>